<dbReference type="InterPro" id="IPR000014">
    <property type="entry name" value="PAS"/>
</dbReference>
<dbReference type="InterPro" id="IPR036890">
    <property type="entry name" value="HATPase_C_sf"/>
</dbReference>
<dbReference type="Pfam" id="PF05227">
    <property type="entry name" value="CHASE3"/>
    <property type="match status" value="1"/>
</dbReference>
<dbReference type="PANTHER" id="PTHR41523:SF8">
    <property type="entry name" value="ETHYLENE RESPONSE SENSOR PROTEIN"/>
    <property type="match status" value="1"/>
</dbReference>
<evidence type="ECO:0000313" key="11">
    <source>
        <dbReference type="Proteomes" id="UP000831327"/>
    </source>
</evidence>
<dbReference type="InterPro" id="IPR011102">
    <property type="entry name" value="Sig_transdc_His_kinase_HWE"/>
</dbReference>
<dbReference type="CDD" id="cd00130">
    <property type="entry name" value="PAS"/>
    <property type="match status" value="1"/>
</dbReference>
<dbReference type="EC" id="2.7.13.3" evidence="2"/>
<keyword evidence="4" id="KW-0808">Transferase</keyword>
<keyword evidence="3" id="KW-0597">Phosphoprotein</keyword>
<evidence type="ECO:0000256" key="1">
    <source>
        <dbReference type="ARBA" id="ARBA00000085"/>
    </source>
</evidence>
<gene>
    <name evidence="10" type="ORF">Rmf_34830</name>
</gene>
<dbReference type="SMART" id="SM00911">
    <property type="entry name" value="HWE_HK"/>
    <property type="match status" value="1"/>
</dbReference>
<comment type="catalytic activity">
    <reaction evidence="1">
        <text>ATP + protein L-histidine = ADP + protein N-phospho-L-histidine.</text>
        <dbReference type="EC" id="2.7.13.3"/>
    </reaction>
</comment>
<name>A0ABM7Y6I9_9PROT</name>
<evidence type="ECO:0000256" key="3">
    <source>
        <dbReference type="ARBA" id="ARBA00022553"/>
    </source>
</evidence>
<evidence type="ECO:0000256" key="2">
    <source>
        <dbReference type="ARBA" id="ARBA00012438"/>
    </source>
</evidence>
<dbReference type="PANTHER" id="PTHR41523">
    <property type="entry name" value="TWO-COMPONENT SYSTEM SENSOR PROTEIN"/>
    <property type="match status" value="1"/>
</dbReference>
<keyword evidence="5" id="KW-0547">Nucleotide-binding</keyword>
<evidence type="ECO:0000256" key="7">
    <source>
        <dbReference type="ARBA" id="ARBA00022840"/>
    </source>
</evidence>
<dbReference type="Pfam" id="PF07536">
    <property type="entry name" value="HWE_HK"/>
    <property type="match status" value="1"/>
</dbReference>
<sequence>MLRTTEPGRLAWRASALALVLATVLVGFGVPKVIGAATEAERLRAAAANADKLLAALLDAETGQRGYLLTGQEAYLLPYHRAEERLTPAVQAVEHSLALRPVDGPLRPVLQEMLDATAQKRSELAITIDAFRESGATAAVARVLAGDGKAAMDRVREAAAETHRIADERAEQQADVARRLLIGGGAGVAALLCIAFAAGIGARRAARAVEAEADARIRAIYDTAPLGIAMLDPQLRFVMANGAMTAIAGDPAADPTGRPIARFMPPALVPGLAALLRGALKQPNTLIDTVVDEGGDGAPGRSWLAMARADREPDAPPTLILLMQDITHRRRAEAERAILVHELQHRVKNVIATVQGIAVQTSAGAQGEDFLDTFGARLRSLARAHGLLTEAAWTSAPLDAVVAVALAPWQGGGASGIVVAPQAGEPPLLAPTQVLSLNYALHELATNAAKYGALSVPGGRVTIDWHRQAGGRVVLRWVERGGPLIHVPPQTEGFGTYLVDTAFSTDSVPGEVIRTFARDGLEATLRFTPEGT</sequence>
<dbReference type="CDD" id="cd19410">
    <property type="entry name" value="HK9-like_sensor"/>
    <property type="match status" value="1"/>
</dbReference>
<keyword evidence="8" id="KW-0812">Transmembrane</keyword>
<evidence type="ECO:0000256" key="4">
    <source>
        <dbReference type="ARBA" id="ARBA00022679"/>
    </source>
</evidence>
<keyword evidence="8" id="KW-0472">Membrane</keyword>
<evidence type="ECO:0000259" key="9">
    <source>
        <dbReference type="PROSITE" id="PS50112"/>
    </source>
</evidence>
<evidence type="ECO:0000256" key="6">
    <source>
        <dbReference type="ARBA" id="ARBA00022777"/>
    </source>
</evidence>
<evidence type="ECO:0000256" key="5">
    <source>
        <dbReference type="ARBA" id="ARBA00022741"/>
    </source>
</evidence>
<keyword evidence="8" id="KW-1133">Transmembrane helix</keyword>
<dbReference type="SUPFAM" id="SSF55874">
    <property type="entry name" value="ATPase domain of HSP90 chaperone/DNA topoisomerase II/histidine kinase"/>
    <property type="match status" value="1"/>
</dbReference>
<evidence type="ECO:0000256" key="8">
    <source>
        <dbReference type="SAM" id="Phobius"/>
    </source>
</evidence>
<keyword evidence="6" id="KW-0418">Kinase</keyword>
<accession>A0ABM7Y6I9</accession>
<evidence type="ECO:0000313" key="10">
    <source>
        <dbReference type="EMBL" id="BDG73554.1"/>
    </source>
</evidence>
<keyword evidence="7" id="KW-0067">ATP-binding</keyword>
<dbReference type="Proteomes" id="UP000831327">
    <property type="component" value="Chromosome"/>
</dbReference>
<dbReference type="Gene3D" id="3.30.450.20">
    <property type="entry name" value="PAS domain"/>
    <property type="match status" value="1"/>
</dbReference>
<keyword evidence="11" id="KW-1185">Reference proteome</keyword>
<dbReference type="RefSeq" id="WP_244407774.1">
    <property type="nucleotide sequence ID" value="NZ_AP025637.1"/>
</dbReference>
<dbReference type="NCBIfam" id="TIGR00229">
    <property type="entry name" value="sensory_box"/>
    <property type="match status" value="1"/>
</dbReference>
<dbReference type="Gene3D" id="3.30.565.10">
    <property type="entry name" value="Histidine kinase-like ATPase, C-terminal domain"/>
    <property type="match status" value="1"/>
</dbReference>
<dbReference type="SUPFAM" id="SSF55785">
    <property type="entry name" value="PYP-like sensor domain (PAS domain)"/>
    <property type="match status" value="1"/>
</dbReference>
<protein>
    <recommendedName>
        <fullName evidence="2">histidine kinase</fullName>
        <ecNumber evidence="2">2.7.13.3</ecNumber>
    </recommendedName>
</protein>
<dbReference type="EMBL" id="AP025637">
    <property type="protein sequence ID" value="BDG73554.1"/>
    <property type="molecule type" value="Genomic_DNA"/>
</dbReference>
<dbReference type="InterPro" id="IPR035965">
    <property type="entry name" value="PAS-like_dom_sf"/>
</dbReference>
<dbReference type="SMART" id="SM00091">
    <property type="entry name" value="PAS"/>
    <property type="match status" value="1"/>
</dbReference>
<proteinExistence type="predicted"/>
<dbReference type="PROSITE" id="PS50112">
    <property type="entry name" value="PAS"/>
    <property type="match status" value="1"/>
</dbReference>
<reference evidence="10 11" key="1">
    <citation type="journal article" date="2016" name="Microbes Environ.">
        <title>Phylogenetically diverse aerobic anoxygenic phototrophic bacteria isolated from epilithic biofilms in Tama river, Japan.</title>
        <authorList>
            <person name="Hirose S."/>
            <person name="Matsuura K."/>
            <person name="Haruta S."/>
        </authorList>
    </citation>
    <scope>NUCLEOTIDE SEQUENCE [LARGE SCALE GENOMIC DNA]</scope>
    <source>
        <strain evidence="10 11">S08</strain>
    </source>
</reference>
<dbReference type="Pfam" id="PF08448">
    <property type="entry name" value="PAS_4"/>
    <property type="match status" value="1"/>
</dbReference>
<organism evidence="10 11">
    <name type="scientific">Roseomonas fluvialis</name>
    <dbReference type="NCBI Taxonomy" id="1750527"/>
    <lineage>
        <taxon>Bacteria</taxon>
        <taxon>Pseudomonadati</taxon>
        <taxon>Pseudomonadota</taxon>
        <taxon>Alphaproteobacteria</taxon>
        <taxon>Acetobacterales</taxon>
        <taxon>Roseomonadaceae</taxon>
        <taxon>Roseomonas</taxon>
    </lineage>
</organism>
<dbReference type="InterPro" id="IPR013656">
    <property type="entry name" value="PAS_4"/>
</dbReference>
<feature type="domain" description="PAS" evidence="9">
    <location>
        <begin position="213"/>
        <end position="283"/>
    </location>
</feature>
<dbReference type="InterPro" id="IPR007891">
    <property type="entry name" value="CHASE3"/>
</dbReference>
<feature type="transmembrane region" description="Helical" evidence="8">
    <location>
        <begin position="180"/>
        <end position="200"/>
    </location>
</feature>